<evidence type="ECO:0000256" key="2">
    <source>
        <dbReference type="ARBA" id="ARBA00023125"/>
    </source>
</evidence>
<dbReference type="SUPFAM" id="SSF46785">
    <property type="entry name" value="Winged helix' DNA-binding domain"/>
    <property type="match status" value="1"/>
</dbReference>
<protein>
    <recommendedName>
        <fullName evidence="4">HTH crp-type domain-containing protein</fullName>
    </recommendedName>
</protein>
<dbReference type="SUPFAM" id="SSF51206">
    <property type="entry name" value="cAMP-binding domain-like"/>
    <property type="match status" value="1"/>
</dbReference>
<evidence type="ECO:0000259" key="4">
    <source>
        <dbReference type="PROSITE" id="PS51063"/>
    </source>
</evidence>
<dbReference type="KEGG" id="vab:WPS_28730"/>
<keyword evidence="1" id="KW-0805">Transcription regulation</keyword>
<evidence type="ECO:0000256" key="1">
    <source>
        <dbReference type="ARBA" id="ARBA00023015"/>
    </source>
</evidence>
<dbReference type="Proteomes" id="UP001317532">
    <property type="component" value="Chromosome"/>
</dbReference>
<dbReference type="EMBL" id="AP025523">
    <property type="protein sequence ID" value="BDE07597.1"/>
    <property type="molecule type" value="Genomic_DNA"/>
</dbReference>
<dbReference type="InterPro" id="IPR018490">
    <property type="entry name" value="cNMP-bd_dom_sf"/>
</dbReference>
<dbReference type="SMART" id="SM00419">
    <property type="entry name" value="HTH_CRP"/>
    <property type="match status" value="1"/>
</dbReference>
<keyword evidence="2" id="KW-0238">DNA-binding</keyword>
<evidence type="ECO:0000313" key="5">
    <source>
        <dbReference type="EMBL" id="BDE07597.1"/>
    </source>
</evidence>
<dbReference type="Gene3D" id="2.60.120.10">
    <property type="entry name" value="Jelly Rolls"/>
    <property type="match status" value="1"/>
</dbReference>
<gene>
    <name evidence="5" type="ORF">WPS_28730</name>
</gene>
<dbReference type="Gene3D" id="1.10.10.10">
    <property type="entry name" value="Winged helix-like DNA-binding domain superfamily/Winged helix DNA-binding domain"/>
    <property type="match status" value="1"/>
</dbReference>
<dbReference type="Pfam" id="PF13545">
    <property type="entry name" value="HTH_Crp_2"/>
    <property type="match status" value="1"/>
</dbReference>
<organism evidence="5 6">
    <name type="scientific">Vulcanimicrobium alpinum</name>
    <dbReference type="NCBI Taxonomy" id="3016050"/>
    <lineage>
        <taxon>Bacteria</taxon>
        <taxon>Bacillati</taxon>
        <taxon>Vulcanimicrobiota</taxon>
        <taxon>Vulcanimicrobiia</taxon>
        <taxon>Vulcanimicrobiales</taxon>
        <taxon>Vulcanimicrobiaceae</taxon>
        <taxon>Vulcanimicrobium</taxon>
    </lineage>
</organism>
<reference evidence="5 6" key="1">
    <citation type="journal article" date="2022" name="ISME Commun">
        <title>Vulcanimicrobium alpinus gen. nov. sp. nov., the first cultivated representative of the candidate phylum 'Eremiobacterota', is a metabolically versatile aerobic anoxygenic phototroph.</title>
        <authorList>
            <person name="Yabe S."/>
            <person name="Muto K."/>
            <person name="Abe K."/>
            <person name="Yokota A."/>
            <person name="Staudigel H."/>
            <person name="Tebo B.M."/>
        </authorList>
    </citation>
    <scope>NUCLEOTIDE SEQUENCE [LARGE SCALE GENOMIC DNA]</scope>
    <source>
        <strain evidence="5 6">WC8-2</strain>
    </source>
</reference>
<name>A0AAN1Y098_UNVUL</name>
<dbReference type="GO" id="GO:0006355">
    <property type="term" value="P:regulation of DNA-templated transcription"/>
    <property type="evidence" value="ECO:0007669"/>
    <property type="project" value="InterPro"/>
</dbReference>
<dbReference type="InterPro" id="IPR036390">
    <property type="entry name" value="WH_DNA-bd_sf"/>
</dbReference>
<dbReference type="RefSeq" id="WP_317995176.1">
    <property type="nucleotide sequence ID" value="NZ_AP025523.1"/>
</dbReference>
<dbReference type="InterPro" id="IPR014710">
    <property type="entry name" value="RmlC-like_jellyroll"/>
</dbReference>
<evidence type="ECO:0000313" key="6">
    <source>
        <dbReference type="Proteomes" id="UP001317532"/>
    </source>
</evidence>
<evidence type="ECO:0000256" key="3">
    <source>
        <dbReference type="ARBA" id="ARBA00023163"/>
    </source>
</evidence>
<feature type="domain" description="HTH crp-type" evidence="4">
    <location>
        <begin position="131"/>
        <end position="206"/>
    </location>
</feature>
<keyword evidence="3" id="KW-0804">Transcription</keyword>
<dbReference type="PROSITE" id="PS51063">
    <property type="entry name" value="HTH_CRP_2"/>
    <property type="match status" value="1"/>
</dbReference>
<proteinExistence type="predicted"/>
<sequence>MPALDSAVLERLAADGSVVSVGRGTIVPLDAPAVAVVYDGWFRVFRNAAFVRDVTLVLAGPGQLLAPGTVFGDRSAESGAEAVTDGAILRVSSEVWDRHAAAAPAMYATIARSLARRTLRVQRKLEAFSRAPVESRVAGALLELAEDAGIAQADGAVRLDLPLSQEDLAGLAGTTRESCSSAVAAFAREGLVRGSRLRGLVLLRPERLAELAAVDFRGS</sequence>
<dbReference type="InterPro" id="IPR012318">
    <property type="entry name" value="HTH_CRP"/>
</dbReference>
<dbReference type="GO" id="GO:0003677">
    <property type="term" value="F:DNA binding"/>
    <property type="evidence" value="ECO:0007669"/>
    <property type="project" value="UniProtKB-KW"/>
</dbReference>
<dbReference type="InterPro" id="IPR036388">
    <property type="entry name" value="WH-like_DNA-bd_sf"/>
</dbReference>
<keyword evidence="6" id="KW-1185">Reference proteome</keyword>
<accession>A0AAN1Y098</accession>
<dbReference type="AlphaFoldDB" id="A0AAN1Y098"/>